<accession>A0A813MBB6</accession>
<sequence length="691" mass="81224">MSTRQLGQFLLILGIVATIYLIVVLFVLPLYSESLQEIFPSFYLLSYSAIIPILLLIYDLRQDKIFKQKQTKMIRTFLKPIIYVNKYQSITKKLFQANSNIKLSFVKSYSELSAKNEIIPEVLEKSDLIPESKIKHELNTSLVIDIEFIKTLDQKLDSRNFKTLAYKQDEINNIVYKMENPYNLFYLYEKYSKEFNSYNLVNFIKKMAYLSRNDKLLGDYGVFVLPEKVKKLMTKQIIKISPQFEPFQCFTVLQKLNQLGFKLNDFSAKAILQITKYHVNELSLDEVILTKEILSKLKNENGTLVTNEYSDNLDKALDLAVQTKLDNLKHPRQAIHLLKNFSKSISIFNFEQIIDLIYERVRQSNLNEIVDLVKILAERNFSHLKLELKIKKFIIKENLDDSLKLKHLHDCFLKLKFYDQELQDYFIQKQLNNLTKSDSFDVLSGLLQSCIFFGHKSLDLLEFSNCDKYLQNELFPVADFIYYSALTGYDKLTDNEWSNLVRTFISQNHTDQTKMKILKALCWVKQNNLAKELLNTIELPQNLEINDKLFLKEVFASSFFKFDEKLPSKSRVEEAIENCIKNIQDKQYEVKSYNTSLDNASYFKNFEIVDLNLNKKCLVQMSGVSNKFRNINEYTNNYKFRKEHLVNIVAKENESLPCIYWIAEAKMYQNMSQQDLLESIKNKLSSLFEKK</sequence>
<organism evidence="2 3">
    <name type="scientific">Brachionus calyciflorus</name>
    <dbReference type="NCBI Taxonomy" id="104777"/>
    <lineage>
        <taxon>Eukaryota</taxon>
        <taxon>Metazoa</taxon>
        <taxon>Spiralia</taxon>
        <taxon>Gnathifera</taxon>
        <taxon>Rotifera</taxon>
        <taxon>Eurotatoria</taxon>
        <taxon>Monogononta</taxon>
        <taxon>Pseudotrocha</taxon>
        <taxon>Ploima</taxon>
        <taxon>Brachionidae</taxon>
        <taxon>Brachionus</taxon>
    </lineage>
</organism>
<dbReference type="OrthoDB" id="10601356at2759"/>
<proteinExistence type="predicted"/>
<keyword evidence="3" id="KW-1185">Reference proteome</keyword>
<keyword evidence="1" id="KW-1133">Transmembrane helix</keyword>
<gene>
    <name evidence="2" type="ORF">OXX778_LOCUS1660</name>
</gene>
<feature type="transmembrane region" description="Helical" evidence="1">
    <location>
        <begin position="38"/>
        <end position="58"/>
    </location>
</feature>
<evidence type="ECO:0000256" key="1">
    <source>
        <dbReference type="SAM" id="Phobius"/>
    </source>
</evidence>
<evidence type="ECO:0000313" key="3">
    <source>
        <dbReference type="Proteomes" id="UP000663879"/>
    </source>
</evidence>
<feature type="transmembrane region" description="Helical" evidence="1">
    <location>
        <begin position="9"/>
        <end position="32"/>
    </location>
</feature>
<dbReference type="Proteomes" id="UP000663879">
    <property type="component" value="Unassembled WGS sequence"/>
</dbReference>
<dbReference type="AlphaFoldDB" id="A0A813MBB6"/>
<keyword evidence="1" id="KW-0812">Transmembrane</keyword>
<name>A0A813MBB6_9BILA</name>
<evidence type="ECO:0000313" key="2">
    <source>
        <dbReference type="EMBL" id="CAF0716139.1"/>
    </source>
</evidence>
<comment type="caution">
    <text evidence="2">The sequence shown here is derived from an EMBL/GenBank/DDBJ whole genome shotgun (WGS) entry which is preliminary data.</text>
</comment>
<keyword evidence="1" id="KW-0472">Membrane</keyword>
<protein>
    <submittedName>
        <fullName evidence="2">Uncharacterized protein</fullName>
    </submittedName>
</protein>
<dbReference type="EMBL" id="CAJNOC010000113">
    <property type="protein sequence ID" value="CAF0716139.1"/>
    <property type="molecule type" value="Genomic_DNA"/>
</dbReference>
<reference evidence="2" key="1">
    <citation type="submission" date="2021-02" db="EMBL/GenBank/DDBJ databases">
        <authorList>
            <person name="Nowell W R."/>
        </authorList>
    </citation>
    <scope>NUCLEOTIDE SEQUENCE</scope>
    <source>
        <strain evidence="2">Ploen Becks lab</strain>
    </source>
</reference>